<dbReference type="Proteomes" id="UP001465668">
    <property type="component" value="Unassembled WGS sequence"/>
</dbReference>
<evidence type="ECO:0000256" key="2">
    <source>
        <dbReference type="ARBA" id="ARBA00023445"/>
    </source>
</evidence>
<dbReference type="InterPro" id="IPR036291">
    <property type="entry name" value="NAD(P)-bd_dom_sf"/>
</dbReference>
<sequence length="293" mass="32146">MATEIVLITGANGYLALHIIQNALNRGWNIVGTKPRHHGSDRRGLTHSSDPKDQKTGVVNTAINRGLVILNAASRYGGMPLKRVIHVGSFSSTVNFELGDAPGLTYGPDTWNPTTYEQAVSRDYVSDYVGPKVLVERVMWDFMKAKRSFGLATVLPATIFGPHIAEPDLDNLNVSSRMLWELASPSKSPSPWHSYHMGAWVDVSEAGGQCFVAAQRTHWQFVRDAARYSDELRVRVDPGTPGAGKAVRATTYDGDGSKVATVLGLIYTTLPVSVKDSLEQLIATEKRRDLERE</sequence>
<feature type="compositionally biased region" description="Basic and acidic residues" evidence="3">
    <location>
        <begin position="41"/>
        <end position="55"/>
    </location>
</feature>
<keyword evidence="5" id="KW-1185">Reference proteome</keyword>
<dbReference type="SUPFAM" id="SSF51735">
    <property type="entry name" value="NAD(P)-binding Rossmann-fold domains"/>
    <property type="match status" value="1"/>
</dbReference>
<organism evidence="4 5">
    <name type="scientific">Seiridium cardinale</name>
    <dbReference type="NCBI Taxonomy" id="138064"/>
    <lineage>
        <taxon>Eukaryota</taxon>
        <taxon>Fungi</taxon>
        <taxon>Dikarya</taxon>
        <taxon>Ascomycota</taxon>
        <taxon>Pezizomycotina</taxon>
        <taxon>Sordariomycetes</taxon>
        <taxon>Xylariomycetidae</taxon>
        <taxon>Amphisphaeriales</taxon>
        <taxon>Sporocadaceae</taxon>
        <taxon>Seiridium</taxon>
    </lineage>
</organism>
<dbReference type="PANTHER" id="PTHR10366:SF564">
    <property type="entry name" value="STEROL-4-ALPHA-CARBOXYLATE 3-DEHYDROGENASE, DECARBOXYLATING"/>
    <property type="match status" value="1"/>
</dbReference>
<dbReference type="Gene3D" id="3.40.50.720">
    <property type="entry name" value="NAD(P)-binding Rossmann-like Domain"/>
    <property type="match status" value="2"/>
</dbReference>
<evidence type="ECO:0000256" key="3">
    <source>
        <dbReference type="SAM" id="MobiDB-lite"/>
    </source>
</evidence>
<accession>A0ABR2X5U2</accession>
<dbReference type="InterPro" id="IPR050425">
    <property type="entry name" value="NAD(P)_dehydrat-like"/>
</dbReference>
<evidence type="ECO:0000313" key="4">
    <source>
        <dbReference type="EMBL" id="KAK9769148.1"/>
    </source>
</evidence>
<evidence type="ECO:0000256" key="1">
    <source>
        <dbReference type="ARBA" id="ARBA00023002"/>
    </source>
</evidence>
<comment type="caution">
    <text evidence="4">The sequence shown here is derived from an EMBL/GenBank/DDBJ whole genome shotgun (WGS) entry which is preliminary data.</text>
</comment>
<comment type="similarity">
    <text evidence="2">Belongs to the NAD(P)-dependent epimerase/dehydratase family. Dihydroflavonol-4-reductase subfamily.</text>
</comment>
<reference evidence="4 5" key="1">
    <citation type="submission" date="2024-02" db="EMBL/GenBank/DDBJ databases">
        <title>First draft genome assembly of two strains of Seiridium cardinale.</title>
        <authorList>
            <person name="Emiliani G."/>
            <person name="Scali E."/>
        </authorList>
    </citation>
    <scope>NUCLEOTIDE SEQUENCE [LARGE SCALE GENOMIC DNA]</scope>
    <source>
        <strain evidence="4 5">BM-138-000479</strain>
    </source>
</reference>
<protein>
    <submittedName>
        <fullName evidence="4">Epimerase domain-containing protein</fullName>
    </submittedName>
</protein>
<dbReference type="EMBL" id="JARVKM010000251">
    <property type="protein sequence ID" value="KAK9769148.1"/>
    <property type="molecule type" value="Genomic_DNA"/>
</dbReference>
<dbReference type="PANTHER" id="PTHR10366">
    <property type="entry name" value="NAD DEPENDENT EPIMERASE/DEHYDRATASE"/>
    <property type="match status" value="1"/>
</dbReference>
<feature type="region of interest" description="Disordered" evidence="3">
    <location>
        <begin position="33"/>
        <end position="56"/>
    </location>
</feature>
<keyword evidence="1" id="KW-0560">Oxidoreductase</keyword>
<proteinExistence type="inferred from homology"/>
<evidence type="ECO:0000313" key="5">
    <source>
        <dbReference type="Proteomes" id="UP001465668"/>
    </source>
</evidence>
<name>A0ABR2X5U2_9PEZI</name>
<gene>
    <name evidence="4" type="ORF">SCAR479_02392</name>
</gene>